<dbReference type="RefSeq" id="XP_031570760.1">
    <property type="nucleotide sequence ID" value="XM_031714900.1"/>
</dbReference>
<dbReference type="OrthoDB" id="5980163at2759"/>
<dbReference type="Pfam" id="PF20231">
    <property type="entry name" value="DUF6589"/>
    <property type="match status" value="1"/>
</dbReference>
<keyword evidence="2" id="KW-1185">Reference proteome</keyword>
<dbReference type="Proteomes" id="UP000515163">
    <property type="component" value="Unplaced"/>
</dbReference>
<evidence type="ECO:0000259" key="1">
    <source>
        <dbReference type="Pfam" id="PF20231"/>
    </source>
</evidence>
<dbReference type="InParanoid" id="A0A6P8IY03"/>
<evidence type="ECO:0000313" key="2">
    <source>
        <dbReference type="Proteomes" id="UP000515163"/>
    </source>
</evidence>
<evidence type="ECO:0000313" key="3">
    <source>
        <dbReference type="RefSeq" id="XP_031570760.1"/>
    </source>
</evidence>
<gene>
    <name evidence="3" type="primary">LOC116305066</name>
</gene>
<dbReference type="InterPro" id="IPR046496">
    <property type="entry name" value="DUF6589"/>
</dbReference>
<proteinExistence type="predicted"/>
<name>A0A6P8IY03_ACTTE</name>
<dbReference type="KEGG" id="aten:116305066"/>
<feature type="non-terminal residue" evidence="3">
    <location>
        <position position="1"/>
    </location>
</feature>
<dbReference type="AlphaFoldDB" id="A0A6P8IY03"/>
<organism evidence="2 3">
    <name type="scientific">Actinia tenebrosa</name>
    <name type="common">Australian red waratah sea anemone</name>
    <dbReference type="NCBI Taxonomy" id="6105"/>
    <lineage>
        <taxon>Eukaryota</taxon>
        <taxon>Metazoa</taxon>
        <taxon>Cnidaria</taxon>
        <taxon>Anthozoa</taxon>
        <taxon>Hexacorallia</taxon>
        <taxon>Actiniaria</taxon>
        <taxon>Actiniidae</taxon>
        <taxon>Actinia</taxon>
    </lineage>
</organism>
<protein>
    <submittedName>
        <fullName evidence="3">Uncharacterized protein LOC116305066</fullName>
    </submittedName>
</protein>
<reference evidence="3" key="1">
    <citation type="submission" date="2025-08" db="UniProtKB">
        <authorList>
            <consortium name="RefSeq"/>
        </authorList>
    </citation>
    <scope>IDENTIFICATION</scope>
    <source>
        <tissue evidence="3">Tentacle</tissue>
    </source>
</reference>
<accession>A0A6P8IY03</accession>
<feature type="domain" description="DUF6589" evidence="1">
    <location>
        <begin position="17"/>
        <end position="184"/>
    </location>
</feature>
<dbReference type="GeneID" id="116305066"/>
<sequence>FQTYLPKIAEDTFDPQLLTGDQVSVERAVNVIESVSNGFSAEECLEGFNLQIDDWHAAVKILTQIFKHYYNCKSESDTCTLYSDRTLINRRNVKEDPKTAYRADRYFFVLVVKSRIIAGAMKVVGINDKCSSPTEFPMPEDMAKASKEQKLHYLHKAAAKIIDELVLEESTGINDICNQIILTQEQEDKKPAATNLQWLISL</sequence>